<dbReference type="AlphaFoldDB" id="A0A9Q9AN20"/>
<dbReference type="GO" id="GO:0006044">
    <property type="term" value="P:N-acetylglucosamine metabolic process"/>
    <property type="evidence" value="ECO:0007669"/>
    <property type="project" value="TreeGrafter"/>
</dbReference>
<accession>A0A9Q9AN20</accession>
<gene>
    <name evidence="2" type="ORF">Slin15195_G023360</name>
</gene>
<dbReference type="PANTHER" id="PTHR35020:SF4">
    <property type="entry name" value="N-ACETYLGLUCOSAMINE-INDUCED PROTEIN 1"/>
    <property type="match status" value="1"/>
</dbReference>
<feature type="compositionally biased region" description="Polar residues" evidence="1">
    <location>
        <begin position="18"/>
        <end position="31"/>
    </location>
</feature>
<evidence type="ECO:0000313" key="2">
    <source>
        <dbReference type="EMBL" id="USW49017.1"/>
    </source>
</evidence>
<keyword evidence="3" id="KW-1185">Reference proteome</keyword>
<evidence type="ECO:0008006" key="4">
    <source>
        <dbReference type="Google" id="ProtNLM"/>
    </source>
</evidence>
<reference evidence="2" key="1">
    <citation type="submission" date="2022-06" db="EMBL/GenBank/DDBJ databases">
        <title>Complete genome sequences of two strains of the flax pathogen Septoria linicola.</title>
        <authorList>
            <person name="Lapalu N."/>
            <person name="Simon A."/>
            <person name="Demenou B."/>
            <person name="Paumier D."/>
            <person name="Guillot M.-P."/>
            <person name="Gout L."/>
            <person name="Valade R."/>
        </authorList>
    </citation>
    <scope>NUCLEOTIDE SEQUENCE</scope>
    <source>
        <strain evidence="2">SE15195</strain>
    </source>
</reference>
<organism evidence="2 3">
    <name type="scientific">Septoria linicola</name>
    <dbReference type="NCBI Taxonomy" id="215465"/>
    <lineage>
        <taxon>Eukaryota</taxon>
        <taxon>Fungi</taxon>
        <taxon>Dikarya</taxon>
        <taxon>Ascomycota</taxon>
        <taxon>Pezizomycotina</taxon>
        <taxon>Dothideomycetes</taxon>
        <taxon>Dothideomycetidae</taxon>
        <taxon>Mycosphaerellales</taxon>
        <taxon>Mycosphaerellaceae</taxon>
        <taxon>Septoria</taxon>
    </lineage>
</organism>
<evidence type="ECO:0000313" key="3">
    <source>
        <dbReference type="Proteomes" id="UP001056384"/>
    </source>
</evidence>
<dbReference type="Proteomes" id="UP001056384">
    <property type="component" value="Chromosome 2"/>
</dbReference>
<feature type="region of interest" description="Disordered" evidence="1">
    <location>
        <begin position="1"/>
        <end position="34"/>
    </location>
</feature>
<evidence type="ECO:0000256" key="1">
    <source>
        <dbReference type="SAM" id="MobiDB-lite"/>
    </source>
</evidence>
<sequence>MATKAKHNATILDVDKQATASPPSTSESQTFPRIDIGVGGRADTPQRQFLFWNVNVPASQHTDNCPPYLQYALENAKDRAILSTPDAQYLRQSWSDVCSFVEENRLDLFQRVPSELRLYREYCSKLVQTHGSVMDFVVKERLGWTNLNPSGIPFTNPDDYKILYNDWPYGVDERIVHLVVWTKFPLPPDPTSDIGDLSPEVRLMIQDFVDTTFGRKDVIWFLNWASLKSIHSVEHFHVMLFDPDMQFVTRITHGDVALKDKVKPSKLTGNNGLP</sequence>
<name>A0A9Q9AN20_9PEZI</name>
<dbReference type="EMBL" id="CP099419">
    <property type="protein sequence ID" value="USW49017.1"/>
    <property type="molecule type" value="Genomic_DNA"/>
</dbReference>
<dbReference type="Pfam" id="PF12239">
    <property type="entry name" value="DUF3605"/>
    <property type="match status" value="1"/>
</dbReference>
<proteinExistence type="predicted"/>
<dbReference type="GO" id="GO:0005737">
    <property type="term" value="C:cytoplasm"/>
    <property type="evidence" value="ECO:0007669"/>
    <property type="project" value="TreeGrafter"/>
</dbReference>
<dbReference type="PANTHER" id="PTHR35020">
    <property type="entry name" value="N-ACETYLGLUCOSAMINE-INDUCED PROTEIN 1"/>
    <property type="match status" value="1"/>
</dbReference>
<dbReference type="InterPro" id="IPR022036">
    <property type="entry name" value="DUF3605"/>
</dbReference>
<protein>
    <recommendedName>
        <fullName evidence="4">N-acetylglucosamine-induced protein 1</fullName>
    </recommendedName>
</protein>